<organism evidence="10 11">
    <name type="scientific">Chromatocurvus halotolerans</name>
    <dbReference type="NCBI Taxonomy" id="1132028"/>
    <lineage>
        <taxon>Bacteria</taxon>
        <taxon>Pseudomonadati</taxon>
        <taxon>Pseudomonadota</taxon>
        <taxon>Gammaproteobacteria</taxon>
        <taxon>Cellvibrionales</taxon>
        <taxon>Halieaceae</taxon>
        <taxon>Chromatocurvus</taxon>
    </lineage>
</organism>
<dbReference type="EMBL" id="SLWX01000002">
    <property type="protein sequence ID" value="TCO77750.1"/>
    <property type="molecule type" value="Genomic_DNA"/>
</dbReference>
<accession>A0A4V2SC24</accession>
<evidence type="ECO:0000256" key="7">
    <source>
        <dbReference type="ARBA" id="ARBA00024089"/>
    </source>
</evidence>
<dbReference type="CDD" id="cd05243">
    <property type="entry name" value="SDR_a5"/>
    <property type="match status" value="1"/>
</dbReference>
<protein>
    <recommendedName>
        <fullName evidence="7">Divinyl chlorophyllide a 8-vinyl-reductase, chloroplastic</fullName>
        <ecNumber evidence="6">1.3.1.75</ecNumber>
    </recommendedName>
</protein>
<evidence type="ECO:0000256" key="5">
    <source>
        <dbReference type="ARBA" id="ARBA00023171"/>
    </source>
</evidence>
<gene>
    <name evidence="10" type="ORF">EV688_102207</name>
</gene>
<keyword evidence="5" id="KW-0149">Chlorophyll biosynthesis</keyword>
<evidence type="ECO:0000256" key="4">
    <source>
        <dbReference type="ARBA" id="ARBA00023002"/>
    </source>
</evidence>
<evidence type="ECO:0000256" key="2">
    <source>
        <dbReference type="ARBA" id="ARBA00022857"/>
    </source>
</evidence>
<evidence type="ECO:0000256" key="3">
    <source>
        <dbReference type="ARBA" id="ARBA00022946"/>
    </source>
</evidence>
<evidence type="ECO:0000256" key="8">
    <source>
        <dbReference type="ARBA" id="ARBA00049498"/>
    </source>
</evidence>
<comment type="catalytic activity">
    <reaction evidence="8">
        <text>protochlorophyllide a + NADP(+) = 3,8-divinyl protochlorophyllide a + NADPH + H(+)</text>
        <dbReference type="Rhea" id="RHEA:48884"/>
        <dbReference type="ChEBI" id="CHEBI:15378"/>
        <dbReference type="ChEBI" id="CHEBI:57783"/>
        <dbReference type="ChEBI" id="CHEBI:58349"/>
        <dbReference type="ChEBI" id="CHEBI:58632"/>
        <dbReference type="ChEBI" id="CHEBI:83350"/>
        <dbReference type="EC" id="1.3.1.75"/>
    </reaction>
</comment>
<evidence type="ECO:0000313" key="10">
    <source>
        <dbReference type="EMBL" id="TCO77750.1"/>
    </source>
</evidence>
<comment type="caution">
    <text evidence="10">The sequence shown here is derived from an EMBL/GenBank/DDBJ whole genome shotgun (WGS) entry which is preliminary data.</text>
</comment>
<dbReference type="InterPro" id="IPR036291">
    <property type="entry name" value="NAD(P)-bd_dom_sf"/>
</dbReference>
<keyword evidence="4" id="KW-0560">Oxidoreductase</keyword>
<evidence type="ECO:0000256" key="6">
    <source>
        <dbReference type="ARBA" id="ARBA00024059"/>
    </source>
</evidence>
<name>A0A4V2SC24_9GAMM</name>
<dbReference type="GO" id="GO:0033728">
    <property type="term" value="F:3,8-divinyl protochlorophyllide a 8-vinyl-reductase (NADPH) activity"/>
    <property type="evidence" value="ECO:0007669"/>
    <property type="project" value="UniProtKB-EC"/>
</dbReference>
<keyword evidence="11" id="KW-1185">Reference proteome</keyword>
<dbReference type="Proteomes" id="UP000294980">
    <property type="component" value="Unassembled WGS sequence"/>
</dbReference>
<dbReference type="UniPathway" id="UPA00668"/>
<evidence type="ECO:0000259" key="9">
    <source>
        <dbReference type="Pfam" id="PF13460"/>
    </source>
</evidence>
<keyword evidence="2" id="KW-0521">NADP</keyword>
<sequence length="323" mass="35021">MNHRVLVAGASGYIGRQLVAELLTRGCEVTCLLRTSPDAGTLPELAGAVLRVVDFTSSDSISRQGIDGDAFDAVYSCLATRGGGIRDAWHVEYQCNHHLLTAARAADIPHFVLLSAICVQTPKLAFQHAKLAFEQELLSSGLRYSIVRPTAFFKSLSGQIRRIQQGKSFLVFGDGEQTACKPISERDLAMFLANCLQDDGAHNAILPVGGPGPAITPLQQGEMLFRIYEKAPRYTHVPVQLFSVVGAVLWPFAKLSSAAADKAEFARIGRFYATESMLSIDPETGRHSAEATPSFGGDTLEAFYQRTRHQGLAGQELGEHALF</sequence>
<dbReference type="Gene3D" id="3.40.50.720">
    <property type="entry name" value="NAD(P)-binding Rossmann-like Domain"/>
    <property type="match status" value="1"/>
</dbReference>
<evidence type="ECO:0000256" key="1">
    <source>
        <dbReference type="ARBA" id="ARBA00005173"/>
    </source>
</evidence>
<dbReference type="Pfam" id="PF13460">
    <property type="entry name" value="NAD_binding_10"/>
    <property type="match status" value="1"/>
</dbReference>
<dbReference type="GO" id="GO:0015995">
    <property type="term" value="P:chlorophyll biosynthetic process"/>
    <property type="evidence" value="ECO:0007669"/>
    <property type="project" value="UniProtKB-UniPathway"/>
</dbReference>
<keyword evidence="3" id="KW-0809">Transit peptide</keyword>
<evidence type="ECO:0000313" key="11">
    <source>
        <dbReference type="Proteomes" id="UP000294980"/>
    </source>
</evidence>
<dbReference type="SUPFAM" id="SSF51735">
    <property type="entry name" value="NAD(P)-binding Rossmann-fold domains"/>
    <property type="match status" value="1"/>
</dbReference>
<dbReference type="InterPro" id="IPR044201">
    <property type="entry name" value="DVR-like"/>
</dbReference>
<dbReference type="PANTHER" id="PTHR47378">
    <property type="entry name" value="DIVINYL CHLOROPHYLLIDE A 8-VINYL-REDUCTASE, CHLOROPLASTIC"/>
    <property type="match status" value="1"/>
</dbReference>
<dbReference type="EC" id="1.3.1.75" evidence="6"/>
<feature type="domain" description="NAD(P)-binding" evidence="9">
    <location>
        <begin position="9"/>
        <end position="198"/>
    </location>
</feature>
<comment type="pathway">
    <text evidence="1">Porphyrin-containing compound metabolism; chlorophyll biosynthesis.</text>
</comment>
<reference evidence="10 11" key="1">
    <citation type="submission" date="2019-03" db="EMBL/GenBank/DDBJ databases">
        <title>Genomic Encyclopedia of Type Strains, Phase IV (KMG-IV): sequencing the most valuable type-strain genomes for metagenomic binning, comparative biology and taxonomic classification.</title>
        <authorList>
            <person name="Goeker M."/>
        </authorList>
    </citation>
    <scope>NUCLEOTIDE SEQUENCE [LARGE SCALE GENOMIC DNA]</scope>
    <source>
        <strain evidence="10 11">DSM 23344</strain>
    </source>
</reference>
<dbReference type="PANTHER" id="PTHR47378:SF1">
    <property type="entry name" value="DIVINYL CHLOROPHYLLIDE A 8-VINYL-REDUCTASE, CHLOROPLASTIC"/>
    <property type="match status" value="1"/>
</dbReference>
<proteinExistence type="predicted"/>
<dbReference type="AlphaFoldDB" id="A0A4V2SC24"/>
<dbReference type="InterPro" id="IPR016040">
    <property type="entry name" value="NAD(P)-bd_dom"/>
</dbReference>
<dbReference type="RefSeq" id="WP_240624194.1">
    <property type="nucleotide sequence ID" value="NZ_QQSW01000001.1"/>
</dbReference>